<evidence type="ECO:0008006" key="5">
    <source>
        <dbReference type="Google" id="ProtNLM"/>
    </source>
</evidence>
<dbReference type="HOGENOM" id="CLU_074337_1_0_11"/>
<dbReference type="InterPro" id="IPR049450">
    <property type="entry name" value="ACOT8-like_C"/>
</dbReference>
<protein>
    <recommendedName>
        <fullName evidence="5">Thioesterase family protein</fullName>
    </recommendedName>
</protein>
<dbReference type="Proteomes" id="UP000009235">
    <property type="component" value="Chromosome"/>
</dbReference>
<accession>F6EF03</accession>
<dbReference type="eggNOG" id="COG2050">
    <property type="taxonomic scope" value="Bacteria"/>
</dbReference>
<feature type="domain" description="Acyl-CoA thioesterase-like C-terminal" evidence="2">
    <location>
        <begin position="131"/>
        <end position="263"/>
    </location>
</feature>
<reference evidence="3 4" key="1">
    <citation type="journal article" date="2011" name="J. Bacteriol.">
        <title>Complete genome sequence of Amycolicicoccus subflavus DQS3-9A1T, an actinomycete isolated from crude oil-polluted soil.</title>
        <authorList>
            <person name="Cai M."/>
            <person name="Chen W.M."/>
            <person name="Nie Y."/>
            <person name="Chi C.Q."/>
            <person name="Wang Y.N."/>
            <person name="Tang Y.Q."/>
            <person name="Li G.Y."/>
            <person name="Wu X.L."/>
        </authorList>
    </citation>
    <scope>NUCLEOTIDE SEQUENCE [LARGE SCALE GENOMIC DNA]</scope>
    <source>
        <strain evidence="4">DSM 45089 / DQS3-9A1</strain>
    </source>
</reference>
<evidence type="ECO:0000259" key="1">
    <source>
        <dbReference type="Pfam" id="PF13622"/>
    </source>
</evidence>
<dbReference type="InterPro" id="IPR042171">
    <property type="entry name" value="Acyl-CoA_hotdog"/>
</dbReference>
<dbReference type="Pfam" id="PF20789">
    <property type="entry name" value="4HBT_3C"/>
    <property type="match status" value="1"/>
</dbReference>
<dbReference type="Pfam" id="PF13622">
    <property type="entry name" value="4HBT_3"/>
    <property type="match status" value="1"/>
</dbReference>
<evidence type="ECO:0000259" key="2">
    <source>
        <dbReference type="Pfam" id="PF20789"/>
    </source>
</evidence>
<evidence type="ECO:0000313" key="4">
    <source>
        <dbReference type="Proteomes" id="UP000009235"/>
    </source>
</evidence>
<dbReference type="Gene3D" id="2.40.160.210">
    <property type="entry name" value="Acyl-CoA thioesterase, double hotdog domain"/>
    <property type="match status" value="1"/>
</dbReference>
<dbReference type="RefSeq" id="WP_013808489.1">
    <property type="nucleotide sequence ID" value="NC_015564.1"/>
</dbReference>
<dbReference type="InterPro" id="IPR029069">
    <property type="entry name" value="HotDog_dom_sf"/>
</dbReference>
<sequence>MLPSDPCAVFELDGTLLRPTLLARGPWDGGSIHGSALEAVLVRALERLPHPVPMLWTRITIELLRPAPMAVVEVAAKVTRPGARIQACAATAIVDGEVVARASALRMRRSQSADPVAGAMPAPAETPLPPPGDCPISAMPSFLDPRAFTGAVELRFVHGDWNLGPSTAWLTMTRPLVAGEDPTPLQTLTALADWAHGISQKVSYETHVFMNSDLTISLEREPVGSWVALEATTTLGGQGTGVAHSRIHDIAGPVARGSQSLFVDERARARA</sequence>
<dbReference type="AlphaFoldDB" id="F6EF03"/>
<gene>
    <name evidence="3" type="ordered locus">AS9A_3702</name>
</gene>
<proteinExistence type="predicted"/>
<keyword evidence="4" id="KW-1185">Reference proteome</keyword>
<feature type="domain" description="Acyl-CoA thioesterase-like N-terminal HotDog" evidence="1">
    <location>
        <begin position="24"/>
        <end position="106"/>
    </location>
</feature>
<organism evidence="3 4">
    <name type="scientific">Hoyosella subflava (strain DSM 45089 / JCM 17490 / NBRC 109087 / DQS3-9A1)</name>
    <name type="common">Amycolicicoccus subflavus</name>
    <dbReference type="NCBI Taxonomy" id="443218"/>
    <lineage>
        <taxon>Bacteria</taxon>
        <taxon>Bacillati</taxon>
        <taxon>Actinomycetota</taxon>
        <taxon>Actinomycetes</taxon>
        <taxon>Mycobacteriales</taxon>
        <taxon>Hoyosellaceae</taxon>
        <taxon>Hoyosella</taxon>
    </lineage>
</organism>
<dbReference type="EMBL" id="CP002786">
    <property type="protein sequence ID" value="AEF42140.1"/>
    <property type="molecule type" value="Genomic_DNA"/>
</dbReference>
<dbReference type="STRING" id="443218.AS9A_3702"/>
<dbReference type="KEGG" id="asd:AS9A_3702"/>
<evidence type="ECO:0000313" key="3">
    <source>
        <dbReference type="EMBL" id="AEF42140.1"/>
    </source>
</evidence>
<dbReference type="SUPFAM" id="SSF54637">
    <property type="entry name" value="Thioesterase/thiol ester dehydrase-isomerase"/>
    <property type="match status" value="2"/>
</dbReference>
<name>F6EF03_HOYSD</name>
<dbReference type="InterPro" id="IPR049449">
    <property type="entry name" value="TesB_ACOT8-like_N"/>
</dbReference>